<reference evidence="1" key="1">
    <citation type="submission" date="2020-11" db="EMBL/GenBank/DDBJ databases">
        <authorList>
            <person name="Tran Van P."/>
        </authorList>
    </citation>
    <scope>NUCLEOTIDE SEQUENCE</scope>
</reference>
<gene>
    <name evidence="1" type="ORF">TPSB3V08_LOCUS11945</name>
</gene>
<protein>
    <submittedName>
        <fullName evidence="1">Uncharacterized protein</fullName>
    </submittedName>
</protein>
<organism evidence="1">
    <name type="scientific">Timema poppense</name>
    <name type="common">Walking stick</name>
    <dbReference type="NCBI Taxonomy" id="170557"/>
    <lineage>
        <taxon>Eukaryota</taxon>
        <taxon>Metazoa</taxon>
        <taxon>Ecdysozoa</taxon>
        <taxon>Arthropoda</taxon>
        <taxon>Hexapoda</taxon>
        <taxon>Insecta</taxon>
        <taxon>Pterygota</taxon>
        <taxon>Neoptera</taxon>
        <taxon>Polyneoptera</taxon>
        <taxon>Phasmatodea</taxon>
        <taxon>Timematodea</taxon>
        <taxon>Timematoidea</taxon>
        <taxon>Timematidae</taxon>
        <taxon>Timema</taxon>
    </lineage>
</organism>
<evidence type="ECO:0000313" key="1">
    <source>
        <dbReference type="EMBL" id="CAD7417665.1"/>
    </source>
</evidence>
<accession>A0A7R9HE08</accession>
<sequence length="73" mass="8247">MDTSSYESQEVCIRLQDVNSHILTYSSPMASLVLTDSYQMDPVHENFKNNSLEASAFALETILYGAKPRIFDI</sequence>
<name>A0A7R9HE08_TIMPO</name>
<proteinExistence type="predicted"/>
<dbReference type="EMBL" id="OD014456">
    <property type="protein sequence ID" value="CAD7417665.1"/>
    <property type="molecule type" value="Genomic_DNA"/>
</dbReference>
<dbReference type="AlphaFoldDB" id="A0A7R9HE08"/>